<feature type="transmembrane region" description="Helical" evidence="1">
    <location>
        <begin position="62"/>
        <end position="81"/>
    </location>
</feature>
<evidence type="ECO:0000256" key="1">
    <source>
        <dbReference type="SAM" id="Phobius"/>
    </source>
</evidence>
<keyword evidence="3" id="KW-1185">Reference proteome</keyword>
<comment type="caution">
    <text evidence="2">The sequence shown here is derived from an EMBL/GenBank/DDBJ whole genome shotgun (WGS) entry which is preliminary data.</text>
</comment>
<name>A0A5B7CIC1_PORTR</name>
<keyword evidence="1" id="KW-1133">Transmembrane helix</keyword>
<dbReference type="Proteomes" id="UP000324222">
    <property type="component" value="Unassembled WGS sequence"/>
</dbReference>
<dbReference type="EMBL" id="VSRR010000056">
    <property type="protein sequence ID" value="MPC09120.1"/>
    <property type="molecule type" value="Genomic_DNA"/>
</dbReference>
<evidence type="ECO:0000313" key="3">
    <source>
        <dbReference type="Proteomes" id="UP000324222"/>
    </source>
</evidence>
<sequence length="82" mass="9454">MKACELSHILQHHECSNDKDWCSSIWVQWCRDPKWVMNIVKSPPPPPPPSTLCPMDPVADEYAAVINIASLLLHLFYIIIWI</sequence>
<reference evidence="2 3" key="1">
    <citation type="submission" date="2019-05" db="EMBL/GenBank/DDBJ databases">
        <title>Another draft genome of Portunus trituberculatus and its Hox gene families provides insights of decapod evolution.</title>
        <authorList>
            <person name="Jeong J.-H."/>
            <person name="Song I."/>
            <person name="Kim S."/>
            <person name="Choi T."/>
            <person name="Kim D."/>
            <person name="Ryu S."/>
            <person name="Kim W."/>
        </authorList>
    </citation>
    <scope>NUCLEOTIDE SEQUENCE [LARGE SCALE GENOMIC DNA]</scope>
    <source>
        <tissue evidence="2">Muscle</tissue>
    </source>
</reference>
<dbReference type="AlphaFoldDB" id="A0A5B7CIC1"/>
<proteinExistence type="predicted"/>
<protein>
    <submittedName>
        <fullName evidence="2">Uncharacterized protein</fullName>
    </submittedName>
</protein>
<accession>A0A5B7CIC1</accession>
<organism evidence="2 3">
    <name type="scientific">Portunus trituberculatus</name>
    <name type="common">Swimming crab</name>
    <name type="synonym">Neptunus trituberculatus</name>
    <dbReference type="NCBI Taxonomy" id="210409"/>
    <lineage>
        <taxon>Eukaryota</taxon>
        <taxon>Metazoa</taxon>
        <taxon>Ecdysozoa</taxon>
        <taxon>Arthropoda</taxon>
        <taxon>Crustacea</taxon>
        <taxon>Multicrustacea</taxon>
        <taxon>Malacostraca</taxon>
        <taxon>Eumalacostraca</taxon>
        <taxon>Eucarida</taxon>
        <taxon>Decapoda</taxon>
        <taxon>Pleocyemata</taxon>
        <taxon>Brachyura</taxon>
        <taxon>Eubrachyura</taxon>
        <taxon>Portunoidea</taxon>
        <taxon>Portunidae</taxon>
        <taxon>Portuninae</taxon>
        <taxon>Portunus</taxon>
    </lineage>
</organism>
<keyword evidence="1" id="KW-0812">Transmembrane</keyword>
<evidence type="ECO:0000313" key="2">
    <source>
        <dbReference type="EMBL" id="MPC09120.1"/>
    </source>
</evidence>
<keyword evidence="1" id="KW-0472">Membrane</keyword>
<gene>
    <name evidence="2" type="ORF">E2C01_001723</name>
</gene>